<dbReference type="EMBL" id="BSXS01002767">
    <property type="protein sequence ID" value="GME79816.1"/>
    <property type="molecule type" value="Genomic_DNA"/>
</dbReference>
<protein>
    <submittedName>
        <fullName evidence="1">Unnamed protein product</fullName>
    </submittedName>
</protein>
<keyword evidence="2" id="KW-1185">Reference proteome</keyword>
<name>A0ACB5T446_AMBMO</name>
<organism evidence="1 2">
    <name type="scientific">Ambrosiozyma monospora</name>
    <name type="common">Yeast</name>
    <name type="synonym">Endomycopsis monosporus</name>
    <dbReference type="NCBI Taxonomy" id="43982"/>
    <lineage>
        <taxon>Eukaryota</taxon>
        <taxon>Fungi</taxon>
        <taxon>Dikarya</taxon>
        <taxon>Ascomycota</taxon>
        <taxon>Saccharomycotina</taxon>
        <taxon>Pichiomycetes</taxon>
        <taxon>Pichiales</taxon>
        <taxon>Pichiaceae</taxon>
        <taxon>Ambrosiozyma</taxon>
    </lineage>
</organism>
<dbReference type="Proteomes" id="UP001165064">
    <property type="component" value="Unassembled WGS sequence"/>
</dbReference>
<sequence>MLASSANWCVMIRLDQKSSDNMNAKLALAIKSGKYTLGYKSVVKSLRQGKAKLIIMAGNTPVLRKSELEYYAMLSKTPIYYFQGGNNELGTACGKLFRVGTLSILDAGDSDILSSV</sequence>
<reference evidence="1" key="1">
    <citation type="submission" date="2023-04" db="EMBL/GenBank/DDBJ databases">
        <title>Ambrosiozyma monospora NBRC 10751.</title>
        <authorList>
            <person name="Ichikawa N."/>
            <person name="Sato H."/>
            <person name="Tonouchi N."/>
        </authorList>
    </citation>
    <scope>NUCLEOTIDE SEQUENCE</scope>
    <source>
        <strain evidence="1">NBRC 10751</strain>
    </source>
</reference>
<comment type="caution">
    <text evidence="1">The sequence shown here is derived from an EMBL/GenBank/DDBJ whole genome shotgun (WGS) entry which is preliminary data.</text>
</comment>
<evidence type="ECO:0000313" key="2">
    <source>
        <dbReference type="Proteomes" id="UP001165064"/>
    </source>
</evidence>
<accession>A0ACB5T446</accession>
<proteinExistence type="predicted"/>
<evidence type="ECO:0000313" key="1">
    <source>
        <dbReference type="EMBL" id="GME79816.1"/>
    </source>
</evidence>
<gene>
    <name evidence="1" type="ORF">Amon02_000414200</name>
</gene>